<evidence type="ECO:0000313" key="1">
    <source>
        <dbReference type="EMBL" id="PTB60606.1"/>
    </source>
</evidence>
<dbReference type="EMBL" id="KZ679675">
    <property type="protein sequence ID" value="PTB60606.1"/>
    <property type="molecule type" value="Genomic_DNA"/>
</dbReference>
<dbReference type="AlphaFoldDB" id="A0A2T4AU76"/>
<protein>
    <submittedName>
        <fullName evidence="1">Uncharacterized protein</fullName>
    </submittedName>
</protein>
<dbReference type="Proteomes" id="UP000241690">
    <property type="component" value="Unassembled WGS sequence"/>
</dbReference>
<gene>
    <name evidence="1" type="ORF">M431DRAFT_190954</name>
</gene>
<dbReference type="RefSeq" id="XP_024780283.1">
    <property type="nucleotide sequence ID" value="XM_024913203.1"/>
</dbReference>
<sequence>MLSIRYYAYSCCYLPSNWWYACWRGERSHTSRVLPRIGRGASIALYKSTKVCLGSGKVLGRDAYVFFLLFALAFAHRHRIQCGSLSAPAHSYM</sequence>
<organism evidence="1 2">
    <name type="scientific">Trichoderma harzianum CBS 226.95</name>
    <dbReference type="NCBI Taxonomy" id="983964"/>
    <lineage>
        <taxon>Eukaryota</taxon>
        <taxon>Fungi</taxon>
        <taxon>Dikarya</taxon>
        <taxon>Ascomycota</taxon>
        <taxon>Pezizomycotina</taxon>
        <taxon>Sordariomycetes</taxon>
        <taxon>Hypocreomycetidae</taxon>
        <taxon>Hypocreales</taxon>
        <taxon>Hypocreaceae</taxon>
        <taxon>Trichoderma</taxon>
    </lineage>
</organism>
<evidence type="ECO:0000313" key="2">
    <source>
        <dbReference type="Proteomes" id="UP000241690"/>
    </source>
</evidence>
<name>A0A2T4AU76_TRIHA</name>
<proteinExistence type="predicted"/>
<keyword evidence="2" id="KW-1185">Reference proteome</keyword>
<dbReference type="PROSITE" id="PS51257">
    <property type="entry name" value="PROKAR_LIPOPROTEIN"/>
    <property type="match status" value="1"/>
</dbReference>
<accession>A0A2T4AU76</accession>
<reference evidence="1 2" key="1">
    <citation type="submission" date="2016-07" db="EMBL/GenBank/DDBJ databases">
        <title>Multiple horizontal gene transfer events from other fungi enriched the ability of initially mycotrophic Trichoderma (Ascomycota) to feed on dead plant biomass.</title>
        <authorList>
            <consortium name="DOE Joint Genome Institute"/>
            <person name="Aerts A."/>
            <person name="Atanasova L."/>
            <person name="Chenthamara K."/>
            <person name="Zhang J."/>
            <person name="Grujic M."/>
            <person name="Henrissat B."/>
            <person name="Kuo A."/>
            <person name="Salamov A."/>
            <person name="Lipzen A."/>
            <person name="Labutti K."/>
            <person name="Barry K."/>
            <person name="Miao Y."/>
            <person name="Rahimi M.J."/>
            <person name="Shen Q."/>
            <person name="Grigoriev I.V."/>
            <person name="Kubicek C.P."/>
            <person name="Druzhinina I.S."/>
        </authorList>
    </citation>
    <scope>NUCLEOTIDE SEQUENCE [LARGE SCALE GENOMIC DNA]</scope>
    <source>
        <strain evidence="1 2">CBS 226.95</strain>
    </source>
</reference>
<dbReference type="GeneID" id="36621764"/>